<dbReference type="InterPro" id="IPR050065">
    <property type="entry name" value="GlmU-like"/>
</dbReference>
<evidence type="ECO:0000313" key="11">
    <source>
        <dbReference type="Proteomes" id="UP000309676"/>
    </source>
</evidence>
<feature type="domain" description="MobA-like NTP transferase" evidence="9">
    <location>
        <begin position="16"/>
        <end position="141"/>
    </location>
</feature>
<keyword evidence="4" id="KW-0548">Nucleotidyltransferase</keyword>
<comment type="catalytic activity">
    <reaction evidence="7">
        <text>N-acetyl-alpha-D-glucosamine 1-phosphate + UTP + H(+) = UDP-N-acetyl-alpha-D-glucosamine + diphosphate</text>
        <dbReference type="Rhea" id="RHEA:13509"/>
        <dbReference type="ChEBI" id="CHEBI:15378"/>
        <dbReference type="ChEBI" id="CHEBI:33019"/>
        <dbReference type="ChEBI" id="CHEBI:46398"/>
        <dbReference type="ChEBI" id="CHEBI:57705"/>
        <dbReference type="ChEBI" id="CHEBI:57776"/>
        <dbReference type="EC" id="2.7.7.23"/>
    </reaction>
</comment>
<evidence type="ECO:0000256" key="6">
    <source>
        <dbReference type="ARBA" id="ARBA00048247"/>
    </source>
</evidence>
<evidence type="ECO:0000256" key="2">
    <source>
        <dbReference type="ARBA" id="ARBA00007947"/>
    </source>
</evidence>
<dbReference type="InterPro" id="IPR025877">
    <property type="entry name" value="MobA-like_NTP_Trfase"/>
</dbReference>
<proteinExistence type="inferred from homology"/>
<dbReference type="CDD" id="cd02540">
    <property type="entry name" value="GT2_GlmU_N_bac"/>
    <property type="match status" value="1"/>
</dbReference>
<dbReference type="SUPFAM" id="SSF53448">
    <property type="entry name" value="Nucleotide-diphospho-sugar transferases"/>
    <property type="match status" value="1"/>
</dbReference>
<dbReference type="PANTHER" id="PTHR43584:SF3">
    <property type="entry name" value="BIFUNCTIONAL PROTEIN GLMU"/>
    <property type="match status" value="1"/>
</dbReference>
<gene>
    <name evidence="10" type="ORF">FE782_08570</name>
</gene>
<sequence>MDVPRTKRRMRMRTYAIVLAAGKGTRMQSDLPKVLHRVGGKPMIEHLVDKLEHMNVDDIFVVVGYRGELVKAQLGSRVTYVEQREQLGTAHAVRQAAPLLKGKQGQTLVLLGDTPLLKPSTMERLMKLQRYTRCPGVVLTALVDDPTGYGRIVRDPFTGHVASIVEDRDALPEQRRIREVNTGNFCFDNQSLFRALPGIRNRNAQQEYYLTDIVAALRRTGAANERPPLESLTLIDPTEAIGINTRAQLAEAEQALGGLMQAVV</sequence>
<comment type="similarity">
    <text evidence="2">In the N-terminal section; belongs to the N-acetylglucosamine-1-phosphate uridyltransferase family.</text>
</comment>
<accession>A0A5R9GIL4</accession>
<evidence type="ECO:0000256" key="3">
    <source>
        <dbReference type="ARBA" id="ARBA00022679"/>
    </source>
</evidence>
<dbReference type="Proteomes" id="UP000309676">
    <property type="component" value="Unassembled WGS sequence"/>
</dbReference>
<evidence type="ECO:0000256" key="5">
    <source>
        <dbReference type="ARBA" id="ARBA00023315"/>
    </source>
</evidence>
<dbReference type="Pfam" id="PF12804">
    <property type="entry name" value="NTP_transf_3"/>
    <property type="match status" value="1"/>
</dbReference>
<comment type="catalytic activity">
    <reaction evidence="6">
        <text>alpha-D-glucosamine 1-phosphate + acetyl-CoA = N-acetyl-alpha-D-glucosamine 1-phosphate + CoA + H(+)</text>
        <dbReference type="Rhea" id="RHEA:13725"/>
        <dbReference type="ChEBI" id="CHEBI:15378"/>
        <dbReference type="ChEBI" id="CHEBI:57287"/>
        <dbReference type="ChEBI" id="CHEBI:57288"/>
        <dbReference type="ChEBI" id="CHEBI:57776"/>
        <dbReference type="ChEBI" id="CHEBI:58516"/>
        <dbReference type="EC" id="2.3.1.157"/>
    </reaction>
</comment>
<evidence type="ECO:0000256" key="1">
    <source>
        <dbReference type="ARBA" id="ARBA00007707"/>
    </source>
</evidence>
<dbReference type="GO" id="GO:0019134">
    <property type="term" value="F:glucosamine-1-phosphate N-acetyltransferase activity"/>
    <property type="evidence" value="ECO:0007669"/>
    <property type="project" value="UniProtKB-EC"/>
</dbReference>
<reference evidence="10 11" key="1">
    <citation type="submission" date="2019-05" db="EMBL/GenBank/DDBJ databases">
        <authorList>
            <person name="Narsing Rao M.P."/>
            <person name="Li W.J."/>
        </authorList>
    </citation>
    <scope>NUCLEOTIDE SEQUENCE [LARGE SCALE GENOMIC DNA]</scope>
    <source>
        <strain evidence="10 11">SYSU_K30003</strain>
    </source>
</reference>
<evidence type="ECO:0000256" key="7">
    <source>
        <dbReference type="ARBA" id="ARBA00048493"/>
    </source>
</evidence>
<dbReference type="AlphaFoldDB" id="A0A5R9GIL4"/>
<comment type="function">
    <text evidence="8">Catalyzes the last two sequential reactions in the de novo biosynthetic pathway for UDP-N-acetylglucosamine (UDP-GlcNAc). The C-terminal domain catalyzes the transfer of acetyl group from acetyl coenzyme A to glucosamine-1-phosphate (GlcN-1-P) to produce N-acetylglucosamine-1-phosphate (GlcNAc-1-P), which is converted into UDP-GlcNAc by the transfer of uridine 5-monophosphate (from uridine 5-triphosphate), a reaction catalyzed by the N-terminal domain.</text>
</comment>
<dbReference type="Gene3D" id="3.90.550.10">
    <property type="entry name" value="Spore Coat Polysaccharide Biosynthesis Protein SpsA, Chain A"/>
    <property type="match status" value="1"/>
</dbReference>
<evidence type="ECO:0000256" key="4">
    <source>
        <dbReference type="ARBA" id="ARBA00022695"/>
    </source>
</evidence>
<keyword evidence="5" id="KW-0012">Acyltransferase</keyword>
<name>A0A5R9GIL4_9BACL</name>
<protein>
    <recommendedName>
        <fullName evidence="9">MobA-like NTP transferase domain-containing protein</fullName>
    </recommendedName>
</protein>
<evidence type="ECO:0000259" key="9">
    <source>
        <dbReference type="Pfam" id="PF12804"/>
    </source>
</evidence>
<organism evidence="10 11">
    <name type="scientific">Paenibacillus antri</name>
    <dbReference type="NCBI Taxonomy" id="2582848"/>
    <lineage>
        <taxon>Bacteria</taxon>
        <taxon>Bacillati</taxon>
        <taxon>Bacillota</taxon>
        <taxon>Bacilli</taxon>
        <taxon>Bacillales</taxon>
        <taxon>Paenibacillaceae</taxon>
        <taxon>Paenibacillus</taxon>
    </lineage>
</organism>
<keyword evidence="11" id="KW-1185">Reference proteome</keyword>
<comment type="caution">
    <text evidence="10">The sequence shown here is derived from an EMBL/GenBank/DDBJ whole genome shotgun (WGS) entry which is preliminary data.</text>
</comment>
<comment type="similarity">
    <text evidence="1">In the C-terminal section; belongs to the transferase hexapeptide repeat family.</text>
</comment>
<evidence type="ECO:0000256" key="8">
    <source>
        <dbReference type="ARBA" id="ARBA00049628"/>
    </source>
</evidence>
<dbReference type="InterPro" id="IPR029044">
    <property type="entry name" value="Nucleotide-diphossugar_trans"/>
</dbReference>
<keyword evidence="3" id="KW-0808">Transferase</keyword>
<dbReference type="PANTHER" id="PTHR43584">
    <property type="entry name" value="NUCLEOTIDYL TRANSFERASE"/>
    <property type="match status" value="1"/>
</dbReference>
<dbReference type="EMBL" id="VCIW01000004">
    <property type="protein sequence ID" value="TLS52673.1"/>
    <property type="molecule type" value="Genomic_DNA"/>
</dbReference>
<evidence type="ECO:0000313" key="10">
    <source>
        <dbReference type="EMBL" id="TLS52673.1"/>
    </source>
</evidence>
<dbReference type="GO" id="GO:0003977">
    <property type="term" value="F:UDP-N-acetylglucosamine diphosphorylase activity"/>
    <property type="evidence" value="ECO:0007669"/>
    <property type="project" value="UniProtKB-EC"/>
</dbReference>